<accession>G7L8Z6</accession>
<sequence length="289" mass="33273">MVENAEDVPGETKPNFVEFFGDVKPPKVEAKLNINGASNYVDSGVLPLQAHEVDTTRFFSDDVKSKDSEELLEWTRRQANKEWSSQSVKKKLKHARTGSRKCGCLFMISGYQSKQTKEWGFNILNGVHNHAMESALEGHILAGRLKEDDKKIVRDLTKSKMLRRNILIHLKNKRPHCMTNVKQVYNERQQIWKANRGDKKPLQFLISKLGEHNYTYYSRTQSESTIIEDIFWAHPKSVKLFNNFPTVLVMDSTYKTNMYKMPMFEVVGVTSTDLTYSVGFGFVTHDVTL</sequence>
<evidence type="ECO:0000313" key="4">
    <source>
        <dbReference type="Proteomes" id="UP000002051"/>
    </source>
</evidence>
<reference evidence="2 4" key="1">
    <citation type="journal article" date="2011" name="Nature">
        <title>The Medicago genome provides insight into the evolution of rhizobial symbioses.</title>
        <authorList>
            <person name="Young N.D."/>
            <person name="Debelle F."/>
            <person name="Oldroyd G.E."/>
            <person name="Geurts R."/>
            <person name="Cannon S.B."/>
            <person name="Udvardi M.K."/>
            <person name="Benedito V.A."/>
            <person name="Mayer K.F."/>
            <person name="Gouzy J."/>
            <person name="Schoof H."/>
            <person name="Van de Peer Y."/>
            <person name="Proost S."/>
            <person name="Cook D.R."/>
            <person name="Meyers B.C."/>
            <person name="Spannagl M."/>
            <person name="Cheung F."/>
            <person name="De Mita S."/>
            <person name="Krishnakumar V."/>
            <person name="Gundlach H."/>
            <person name="Zhou S."/>
            <person name="Mudge J."/>
            <person name="Bharti A.K."/>
            <person name="Murray J.D."/>
            <person name="Naoumkina M.A."/>
            <person name="Rosen B."/>
            <person name="Silverstein K.A."/>
            <person name="Tang H."/>
            <person name="Rombauts S."/>
            <person name="Zhao P.X."/>
            <person name="Zhou P."/>
            <person name="Barbe V."/>
            <person name="Bardou P."/>
            <person name="Bechner M."/>
            <person name="Bellec A."/>
            <person name="Berger A."/>
            <person name="Berges H."/>
            <person name="Bidwell S."/>
            <person name="Bisseling T."/>
            <person name="Choisne N."/>
            <person name="Couloux A."/>
            <person name="Denny R."/>
            <person name="Deshpande S."/>
            <person name="Dai X."/>
            <person name="Doyle J.J."/>
            <person name="Dudez A.M."/>
            <person name="Farmer A.D."/>
            <person name="Fouteau S."/>
            <person name="Franken C."/>
            <person name="Gibelin C."/>
            <person name="Gish J."/>
            <person name="Goldstein S."/>
            <person name="Gonzalez A.J."/>
            <person name="Green P.J."/>
            <person name="Hallab A."/>
            <person name="Hartog M."/>
            <person name="Hua A."/>
            <person name="Humphray S.J."/>
            <person name="Jeong D.H."/>
            <person name="Jing Y."/>
            <person name="Jocker A."/>
            <person name="Kenton S.M."/>
            <person name="Kim D.J."/>
            <person name="Klee K."/>
            <person name="Lai H."/>
            <person name="Lang C."/>
            <person name="Lin S."/>
            <person name="Macmil S.L."/>
            <person name="Magdelenat G."/>
            <person name="Matthews L."/>
            <person name="McCorrison J."/>
            <person name="Monaghan E.L."/>
            <person name="Mun J.H."/>
            <person name="Najar F.Z."/>
            <person name="Nicholson C."/>
            <person name="Noirot C."/>
            <person name="O'Bleness M."/>
            <person name="Paule C.R."/>
            <person name="Poulain J."/>
            <person name="Prion F."/>
            <person name="Qin B."/>
            <person name="Qu C."/>
            <person name="Retzel E.F."/>
            <person name="Riddle C."/>
            <person name="Sallet E."/>
            <person name="Samain S."/>
            <person name="Samson N."/>
            <person name="Sanders I."/>
            <person name="Saurat O."/>
            <person name="Scarpelli C."/>
            <person name="Schiex T."/>
            <person name="Segurens B."/>
            <person name="Severin A.J."/>
            <person name="Sherrier D.J."/>
            <person name="Shi R."/>
            <person name="Sims S."/>
            <person name="Singer S.R."/>
            <person name="Sinharoy S."/>
            <person name="Sterck L."/>
            <person name="Viollet A."/>
            <person name="Wang B.B."/>
            <person name="Wang K."/>
            <person name="Wang M."/>
            <person name="Wang X."/>
            <person name="Warfsmann J."/>
            <person name="Weissenbach J."/>
            <person name="White D.D."/>
            <person name="White J.D."/>
            <person name="Wiley G.B."/>
            <person name="Wincker P."/>
            <person name="Xing Y."/>
            <person name="Yang L."/>
            <person name="Yao Z."/>
            <person name="Ying F."/>
            <person name="Zhai J."/>
            <person name="Zhou L."/>
            <person name="Zuber A."/>
            <person name="Denarie J."/>
            <person name="Dixon R.A."/>
            <person name="May G.D."/>
            <person name="Schwartz D.C."/>
            <person name="Rogers J."/>
            <person name="Quetier F."/>
            <person name="Town C.D."/>
            <person name="Roe B.A."/>
        </authorList>
    </citation>
    <scope>NUCLEOTIDE SEQUENCE [LARGE SCALE GENOMIC DNA]</scope>
    <source>
        <strain evidence="2">A17</strain>
        <strain evidence="3 4">cv. Jemalong A17</strain>
    </source>
</reference>
<reference evidence="2 4" key="2">
    <citation type="journal article" date="2014" name="BMC Genomics">
        <title>An improved genome release (version Mt4.0) for the model legume Medicago truncatula.</title>
        <authorList>
            <person name="Tang H."/>
            <person name="Krishnakumar V."/>
            <person name="Bidwell S."/>
            <person name="Rosen B."/>
            <person name="Chan A."/>
            <person name="Zhou S."/>
            <person name="Gentzbittel L."/>
            <person name="Childs K.L."/>
            <person name="Yandell M."/>
            <person name="Gundlach H."/>
            <person name="Mayer K.F."/>
            <person name="Schwartz D.C."/>
            <person name="Town C.D."/>
        </authorList>
    </citation>
    <scope>GENOME REANNOTATION</scope>
    <source>
        <strain evidence="3 4">cv. Jemalong A17</strain>
    </source>
</reference>
<evidence type="ECO:0000313" key="3">
    <source>
        <dbReference type="EnsemblPlants" id="AET05296"/>
    </source>
</evidence>
<name>G7L8Z6_MEDTR</name>
<proteinExistence type="predicted"/>
<organism evidence="2 4">
    <name type="scientific">Medicago truncatula</name>
    <name type="common">Barrel medic</name>
    <name type="synonym">Medicago tribuloides</name>
    <dbReference type="NCBI Taxonomy" id="3880"/>
    <lineage>
        <taxon>Eukaryota</taxon>
        <taxon>Viridiplantae</taxon>
        <taxon>Streptophyta</taxon>
        <taxon>Embryophyta</taxon>
        <taxon>Tracheophyta</taxon>
        <taxon>Spermatophyta</taxon>
        <taxon>Magnoliopsida</taxon>
        <taxon>eudicotyledons</taxon>
        <taxon>Gunneridae</taxon>
        <taxon>Pentapetalae</taxon>
        <taxon>rosids</taxon>
        <taxon>fabids</taxon>
        <taxon>Fabales</taxon>
        <taxon>Fabaceae</taxon>
        <taxon>Papilionoideae</taxon>
        <taxon>50 kb inversion clade</taxon>
        <taxon>NPAAA clade</taxon>
        <taxon>Hologalegina</taxon>
        <taxon>IRL clade</taxon>
        <taxon>Trifolieae</taxon>
        <taxon>Medicago</taxon>
    </lineage>
</organism>
<dbReference type="eggNOG" id="ENOG502QQB8">
    <property type="taxonomic scope" value="Eukaryota"/>
</dbReference>
<dbReference type="InterPro" id="IPR018289">
    <property type="entry name" value="MULE_transposase_dom"/>
</dbReference>
<evidence type="ECO:0000313" key="2">
    <source>
        <dbReference type="EMBL" id="AET05296.1"/>
    </source>
</evidence>
<dbReference type="AlphaFoldDB" id="G7L8Z6"/>
<dbReference type="PANTHER" id="PTHR31569">
    <property type="entry name" value="SWIM-TYPE DOMAIN-CONTAINING PROTEIN"/>
    <property type="match status" value="1"/>
</dbReference>
<dbReference type="PaxDb" id="3880-AET05296"/>
<keyword evidence="4" id="KW-1185">Reference proteome</keyword>
<protein>
    <recommendedName>
        <fullName evidence="1">MULE transposase domain-containing protein</fullName>
    </recommendedName>
</protein>
<dbReference type="Proteomes" id="UP000002051">
    <property type="component" value="Chromosome 8"/>
</dbReference>
<evidence type="ECO:0000259" key="1">
    <source>
        <dbReference type="Pfam" id="PF10551"/>
    </source>
</evidence>
<gene>
    <name evidence="2" type="ordered locus">MTR_8g103800</name>
</gene>
<dbReference type="InterPro" id="IPR052579">
    <property type="entry name" value="Zinc_finger_SWIM"/>
</dbReference>
<dbReference type="EnsemblPlants" id="AET05296">
    <property type="protein sequence ID" value="AET05296"/>
    <property type="gene ID" value="MTR_8g103800"/>
</dbReference>
<dbReference type="Pfam" id="PF10551">
    <property type="entry name" value="MULE"/>
    <property type="match status" value="1"/>
</dbReference>
<reference evidence="3" key="3">
    <citation type="submission" date="2015-04" db="UniProtKB">
        <authorList>
            <consortium name="EnsemblPlants"/>
        </authorList>
    </citation>
    <scope>IDENTIFICATION</scope>
    <source>
        <strain evidence="3">cv. Jemalong A17</strain>
    </source>
</reference>
<dbReference type="EMBL" id="CM001224">
    <property type="protein sequence ID" value="AET05296.1"/>
    <property type="molecule type" value="Genomic_DNA"/>
</dbReference>
<dbReference type="PANTHER" id="PTHR31569:SF4">
    <property type="entry name" value="SWIM-TYPE DOMAIN-CONTAINING PROTEIN"/>
    <property type="match status" value="1"/>
</dbReference>
<dbReference type="HOGENOM" id="CLU_069925_2_0_1"/>
<feature type="domain" description="MULE transposase" evidence="1">
    <location>
        <begin position="247"/>
        <end position="285"/>
    </location>
</feature>